<dbReference type="AlphaFoldDB" id="A0A556TW90"/>
<proteinExistence type="predicted"/>
<evidence type="ECO:0000313" key="2">
    <source>
        <dbReference type="EMBL" id="TSK92930.1"/>
    </source>
</evidence>
<evidence type="ECO:0000256" key="1">
    <source>
        <dbReference type="SAM" id="MobiDB-lite"/>
    </source>
</evidence>
<comment type="caution">
    <text evidence="2">The sequence shown here is derived from an EMBL/GenBank/DDBJ whole genome shotgun (WGS) entry which is preliminary data.</text>
</comment>
<protein>
    <submittedName>
        <fullName evidence="2">Uncharacterized protein</fullName>
    </submittedName>
</protein>
<dbReference type="EMBL" id="VCAZ01000023">
    <property type="protein sequence ID" value="TSK92930.1"/>
    <property type="molecule type" value="Genomic_DNA"/>
</dbReference>
<name>A0A556TW90_BAGYA</name>
<feature type="region of interest" description="Disordered" evidence="1">
    <location>
        <begin position="86"/>
        <end position="109"/>
    </location>
</feature>
<feature type="compositionally biased region" description="Basic and acidic residues" evidence="1">
    <location>
        <begin position="86"/>
        <end position="108"/>
    </location>
</feature>
<evidence type="ECO:0000313" key="3">
    <source>
        <dbReference type="Proteomes" id="UP000319801"/>
    </source>
</evidence>
<accession>A0A556TW90</accession>
<reference evidence="2 3" key="1">
    <citation type="journal article" date="2019" name="Genome Biol. Evol.">
        <title>Whole-Genome Sequencing of the Giant Devil Catfish, Bagarius yarrelli.</title>
        <authorList>
            <person name="Jiang W."/>
            <person name="Lv Y."/>
            <person name="Cheng L."/>
            <person name="Yang K."/>
            <person name="Chao B."/>
            <person name="Wang X."/>
            <person name="Li Y."/>
            <person name="Pan X."/>
            <person name="You X."/>
            <person name="Zhang Y."/>
            <person name="Yang J."/>
            <person name="Li J."/>
            <person name="Zhang X."/>
            <person name="Liu S."/>
            <person name="Sun C."/>
            <person name="Yang J."/>
            <person name="Shi Q."/>
        </authorList>
    </citation>
    <scope>NUCLEOTIDE SEQUENCE [LARGE SCALE GENOMIC DNA]</scope>
    <source>
        <strain evidence="2">JWS20170419001</strain>
        <tissue evidence="2">Muscle</tissue>
    </source>
</reference>
<dbReference type="Proteomes" id="UP000319801">
    <property type="component" value="Unassembled WGS sequence"/>
</dbReference>
<gene>
    <name evidence="2" type="ORF">Baya_5644</name>
</gene>
<dbReference type="OrthoDB" id="8984989at2759"/>
<sequence length="139" mass="15258">MTGQSLKGLPTEKSGGLVKCDSFLNKYDQYESESQTRTVGLNCEALWCYACVGKGCSVRREECGSLLQNPVCATVDARTLVEQVIGKDRRGGGEEGEREGDGEREGGGEKAIWGSSFVRAYLEPRRSGEKQHMEPIYTL</sequence>
<organism evidence="2 3">
    <name type="scientific">Bagarius yarrelli</name>
    <name type="common">Goonch</name>
    <name type="synonym">Bagrus yarrelli</name>
    <dbReference type="NCBI Taxonomy" id="175774"/>
    <lineage>
        <taxon>Eukaryota</taxon>
        <taxon>Metazoa</taxon>
        <taxon>Chordata</taxon>
        <taxon>Craniata</taxon>
        <taxon>Vertebrata</taxon>
        <taxon>Euteleostomi</taxon>
        <taxon>Actinopterygii</taxon>
        <taxon>Neopterygii</taxon>
        <taxon>Teleostei</taxon>
        <taxon>Ostariophysi</taxon>
        <taxon>Siluriformes</taxon>
        <taxon>Sisoridae</taxon>
        <taxon>Sisorinae</taxon>
        <taxon>Bagarius</taxon>
    </lineage>
</organism>
<keyword evidence="3" id="KW-1185">Reference proteome</keyword>